<dbReference type="EMBL" id="KZ857417">
    <property type="protein sequence ID" value="RDX47639.1"/>
    <property type="molecule type" value="Genomic_DNA"/>
</dbReference>
<feature type="compositionally biased region" description="Basic residues" evidence="1">
    <location>
        <begin position="296"/>
        <end position="315"/>
    </location>
</feature>
<protein>
    <submittedName>
        <fullName evidence="2">Uncharacterized protein</fullName>
    </submittedName>
</protein>
<feature type="compositionally biased region" description="Basic and acidic residues" evidence="1">
    <location>
        <begin position="71"/>
        <end position="83"/>
    </location>
</feature>
<evidence type="ECO:0000313" key="2">
    <source>
        <dbReference type="EMBL" id="RDX47639.1"/>
    </source>
</evidence>
<accession>A0A371D556</accession>
<feature type="compositionally biased region" description="Low complexity" evidence="1">
    <location>
        <begin position="46"/>
        <end position="70"/>
    </location>
</feature>
<feature type="compositionally biased region" description="Basic residues" evidence="1">
    <location>
        <begin position="188"/>
        <end position="212"/>
    </location>
</feature>
<evidence type="ECO:0000256" key="1">
    <source>
        <dbReference type="SAM" id="MobiDB-lite"/>
    </source>
</evidence>
<feature type="compositionally biased region" description="Low complexity" evidence="1">
    <location>
        <begin position="11"/>
        <end position="29"/>
    </location>
</feature>
<reference evidence="2 3" key="1">
    <citation type="journal article" date="2018" name="Biotechnol. Biofuels">
        <title>Integrative visual omics of the white-rot fungus Polyporus brumalis exposes the biotechnological potential of its oxidative enzymes for delignifying raw plant biomass.</title>
        <authorList>
            <person name="Miyauchi S."/>
            <person name="Rancon A."/>
            <person name="Drula E."/>
            <person name="Hage H."/>
            <person name="Chaduli D."/>
            <person name="Favel A."/>
            <person name="Grisel S."/>
            <person name="Henrissat B."/>
            <person name="Herpoel-Gimbert I."/>
            <person name="Ruiz-Duenas F.J."/>
            <person name="Chevret D."/>
            <person name="Hainaut M."/>
            <person name="Lin J."/>
            <person name="Wang M."/>
            <person name="Pangilinan J."/>
            <person name="Lipzen A."/>
            <person name="Lesage-Meessen L."/>
            <person name="Navarro D."/>
            <person name="Riley R."/>
            <person name="Grigoriev I.V."/>
            <person name="Zhou S."/>
            <person name="Raouche S."/>
            <person name="Rosso M.N."/>
        </authorList>
    </citation>
    <scope>NUCLEOTIDE SEQUENCE [LARGE SCALE GENOMIC DNA]</scope>
    <source>
        <strain evidence="2 3">BRFM 1820</strain>
    </source>
</reference>
<dbReference type="OrthoDB" id="3253810at2759"/>
<proteinExistence type="predicted"/>
<organism evidence="2 3">
    <name type="scientific">Lentinus brumalis</name>
    <dbReference type="NCBI Taxonomy" id="2498619"/>
    <lineage>
        <taxon>Eukaryota</taxon>
        <taxon>Fungi</taxon>
        <taxon>Dikarya</taxon>
        <taxon>Basidiomycota</taxon>
        <taxon>Agaricomycotina</taxon>
        <taxon>Agaricomycetes</taxon>
        <taxon>Polyporales</taxon>
        <taxon>Polyporaceae</taxon>
        <taxon>Lentinus</taxon>
    </lineage>
</organism>
<dbReference type="AlphaFoldDB" id="A0A371D556"/>
<feature type="region of interest" description="Disordered" evidence="1">
    <location>
        <begin position="136"/>
        <end position="315"/>
    </location>
</feature>
<feature type="region of interest" description="Disordered" evidence="1">
    <location>
        <begin position="1"/>
        <end position="107"/>
    </location>
</feature>
<dbReference type="STRING" id="139420.A0A371D556"/>
<sequence>MATTYQLRPVSAMTRSSSPTASSSTVSDRSPPPLNAHHPPTKTMLPPSTTSFSPIPTSARPRRPLSPTSLRDVDIPLDPERAFAARGKFPAPPTGHELMALFPPSPPPHPLCPTSAFFDREERKFFAQAGKEIVRLRLEVDTLGARGPPPGSVGSMSMPPPPVPVPGPSSSVSPRDRHARAQSQPQHQHGHSHSHSHQHPRPHQHQHQHQHAHPGSPHHDRPPPTSHGAPQGPPLTTSPRVHVPPTAFAPPPAPSTSTSGPAHPGYPVSRPPEHTGGGGEAMVVEDDDNDESWRRPTPHNARRRAGKHTRRVIVK</sequence>
<name>A0A371D556_9APHY</name>
<feature type="compositionally biased region" description="Pro residues" evidence="1">
    <location>
        <begin position="158"/>
        <end position="167"/>
    </location>
</feature>
<evidence type="ECO:0000313" key="3">
    <source>
        <dbReference type="Proteomes" id="UP000256964"/>
    </source>
</evidence>
<keyword evidence="3" id="KW-1185">Reference proteome</keyword>
<dbReference type="Proteomes" id="UP000256964">
    <property type="component" value="Unassembled WGS sequence"/>
</dbReference>
<gene>
    <name evidence="2" type="ORF">OH76DRAFT_724313</name>
</gene>